<comment type="caution">
    <text evidence="2">The sequence shown here is derived from an EMBL/GenBank/DDBJ whole genome shotgun (WGS) entry which is preliminary data.</text>
</comment>
<evidence type="ECO:0000256" key="1">
    <source>
        <dbReference type="SAM" id="Phobius"/>
    </source>
</evidence>
<keyword evidence="3" id="KW-1185">Reference proteome</keyword>
<dbReference type="AlphaFoldDB" id="A0A5M6CHV9"/>
<sequence>MVSNNLKEDLIRDFLDQKKSINEQLLLIDPMAASLRKPAAKRLFHNGVIILLEIIAWLLFLGCIALIFLMDRITPFHILNRLIHDSSLREHYSFADFDLLHWAIIALVALAGILFFVITRMLASIRMKNTVLNIAGRNMKSLAEQMLHRKAVINSFEQRYELELPSDTDSIVIQNPKPHNDILL</sequence>
<evidence type="ECO:0008006" key="4">
    <source>
        <dbReference type="Google" id="ProtNLM"/>
    </source>
</evidence>
<accession>A0A5M6CHV9</accession>
<gene>
    <name evidence="2" type="ORF">F0919_08510</name>
</gene>
<keyword evidence="1" id="KW-0812">Transmembrane</keyword>
<evidence type="ECO:0000313" key="2">
    <source>
        <dbReference type="EMBL" id="KAA5534647.1"/>
    </source>
</evidence>
<name>A0A5M6CHV9_9BACT</name>
<dbReference type="RefSeq" id="WP_150032326.1">
    <property type="nucleotide sequence ID" value="NZ_VWSH01000002.1"/>
</dbReference>
<keyword evidence="1" id="KW-0472">Membrane</keyword>
<feature type="transmembrane region" description="Helical" evidence="1">
    <location>
        <begin position="43"/>
        <end position="70"/>
    </location>
</feature>
<keyword evidence="1" id="KW-1133">Transmembrane helix</keyword>
<dbReference type="EMBL" id="VWSH01000002">
    <property type="protein sequence ID" value="KAA5534647.1"/>
    <property type="molecule type" value="Genomic_DNA"/>
</dbReference>
<reference evidence="2 3" key="1">
    <citation type="submission" date="2019-09" db="EMBL/GenBank/DDBJ databases">
        <title>Genome sequence and assembly of Taibaiella sp.</title>
        <authorList>
            <person name="Chhetri G."/>
        </authorList>
    </citation>
    <scope>NUCLEOTIDE SEQUENCE [LARGE SCALE GENOMIC DNA]</scope>
    <source>
        <strain evidence="2 3">KVB11</strain>
    </source>
</reference>
<dbReference type="Proteomes" id="UP000323632">
    <property type="component" value="Unassembled WGS sequence"/>
</dbReference>
<protein>
    <recommendedName>
        <fullName evidence="4">Poly-beta-1,6-N-acetyl-D-glucosamine biosynthesis protein PgaD</fullName>
    </recommendedName>
</protein>
<organism evidence="2 3">
    <name type="scientific">Taibaiella lutea</name>
    <dbReference type="NCBI Taxonomy" id="2608001"/>
    <lineage>
        <taxon>Bacteria</taxon>
        <taxon>Pseudomonadati</taxon>
        <taxon>Bacteroidota</taxon>
        <taxon>Chitinophagia</taxon>
        <taxon>Chitinophagales</taxon>
        <taxon>Chitinophagaceae</taxon>
        <taxon>Taibaiella</taxon>
    </lineage>
</organism>
<evidence type="ECO:0000313" key="3">
    <source>
        <dbReference type="Proteomes" id="UP000323632"/>
    </source>
</evidence>
<proteinExistence type="predicted"/>
<feature type="transmembrane region" description="Helical" evidence="1">
    <location>
        <begin position="99"/>
        <end position="118"/>
    </location>
</feature>